<dbReference type="EMBL" id="KQ474092">
    <property type="protein sequence ID" value="KPV71692.1"/>
    <property type="molecule type" value="Genomic_DNA"/>
</dbReference>
<dbReference type="AlphaFoldDB" id="A0A0P9IQH7"/>
<dbReference type="PANTHER" id="PTHR31011">
    <property type="entry name" value="PROTEIN STB2-RELATED"/>
    <property type="match status" value="1"/>
</dbReference>
<dbReference type="OrthoDB" id="2538465at2759"/>
<feature type="compositionally biased region" description="Polar residues" evidence="1">
    <location>
        <begin position="890"/>
        <end position="901"/>
    </location>
</feature>
<feature type="region of interest" description="Disordered" evidence="1">
    <location>
        <begin position="448"/>
        <end position="473"/>
    </location>
</feature>
<evidence type="ECO:0000313" key="3">
    <source>
        <dbReference type="EMBL" id="KPV71692.1"/>
    </source>
</evidence>
<dbReference type="GeneID" id="28978834"/>
<keyword evidence="4" id="KW-1185">Reference proteome</keyword>
<feature type="compositionally biased region" description="Low complexity" evidence="1">
    <location>
        <begin position="827"/>
        <end position="848"/>
    </location>
</feature>
<name>A0A0P9IQH7_RHOGW</name>
<dbReference type="InterPro" id="IPR059025">
    <property type="entry name" value="STB6_N"/>
</dbReference>
<dbReference type="GO" id="GO:0070822">
    <property type="term" value="C:Sin3-type complex"/>
    <property type="evidence" value="ECO:0007669"/>
    <property type="project" value="TreeGrafter"/>
</dbReference>
<evidence type="ECO:0000259" key="2">
    <source>
        <dbReference type="Pfam" id="PF25995"/>
    </source>
</evidence>
<evidence type="ECO:0000256" key="1">
    <source>
        <dbReference type="SAM" id="MobiDB-lite"/>
    </source>
</evidence>
<gene>
    <name evidence="3" type="ORF">RHOBADRAFT_56520</name>
</gene>
<feature type="region of interest" description="Disordered" evidence="1">
    <location>
        <begin position="643"/>
        <end position="995"/>
    </location>
</feature>
<feature type="compositionally biased region" description="Basic and acidic residues" evidence="1">
    <location>
        <begin position="688"/>
        <end position="712"/>
    </location>
</feature>
<feature type="compositionally biased region" description="Low complexity" evidence="1">
    <location>
        <begin position="913"/>
        <end position="935"/>
    </location>
</feature>
<feature type="compositionally biased region" description="Basic and acidic residues" evidence="1">
    <location>
        <begin position="986"/>
        <end position="995"/>
    </location>
</feature>
<feature type="non-terminal residue" evidence="3">
    <location>
        <position position="1232"/>
    </location>
</feature>
<feature type="compositionally biased region" description="Acidic residues" evidence="1">
    <location>
        <begin position="1033"/>
        <end position="1043"/>
    </location>
</feature>
<feature type="region of interest" description="Disordered" evidence="1">
    <location>
        <begin position="1009"/>
        <end position="1048"/>
    </location>
</feature>
<feature type="compositionally biased region" description="Low complexity" evidence="1">
    <location>
        <begin position="604"/>
        <end position="614"/>
    </location>
</feature>
<accession>A0A0P9IQH7</accession>
<feature type="compositionally biased region" description="Basic and acidic residues" evidence="1">
    <location>
        <begin position="806"/>
        <end position="824"/>
    </location>
</feature>
<dbReference type="RefSeq" id="XP_018267741.1">
    <property type="nucleotide sequence ID" value="XM_018418387.1"/>
</dbReference>
<feature type="compositionally biased region" description="Low complexity" evidence="1">
    <location>
        <begin position="737"/>
        <end position="769"/>
    </location>
</feature>
<feature type="compositionally biased region" description="Low complexity" evidence="1">
    <location>
        <begin position="793"/>
        <end position="804"/>
    </location>
</feature>
<dbReference type="Pfam" id="PF25995">
    <property type="entry name" value="STB6_N"/>
    <property type="match status" value="1"/>
</dbReference>
<feature type="compositionally biased region" description="Basic and acidic residues" evidence="1">
    <location>
        <begin position="457"/>
        <end position="473"/>
    </location>
</feature>
<evidence type="ECO:0000313" key="4">
    <source>
        <dbReference type="Proteomes" id="UP000053890"/>
    </source>
</evidence>
<dbReference type="STRING" id="578459.A0A0P9IQH7"/>
<feature type="domain" description="STB6-like N-terminal" evidence="2">
    <location>
        <begin position="38"/>
        <end position="138"/>
    </location>
</feature>
<sequence>MRPVDLAPDDDPPPVLLLPALPRHYHTAPWLAPDWVRHGETQLRGFQLFAVEQRMTDRHALMPVIVVLTGDKADCITVERFELRRAASFDSDERAIVWTKTKAVLKHAGTRVNQTPQGHIPLTALPSLPPSLSLVQLPPIPLPFRPSTSTDSDPPLDAADYRHHEPLLIQNINLRRLGLGGRAGFRLPPSASGPSSSSKHAPHALALFGLGPVKAYLASSVVRVVQARRLDSARVAQGGERAPYGDGSEGMLDRDTIERALLEALLDGSAAAGAGSAAPTAGSSTRVVPPPSPGVELVLEDWAEALGLPLPSASTSSAPDAPALAAAGLGAGPTLLEGDGLLCDTTVAALSVFRLAYAERFVASAAAAGAGARAGSGSGESARAGVGAGASRLLDDDGSLLPPALLAALLSLVVATRGKMVVLGGITGAGAGEGGSAAAGAAGGIGSRAGTLRRKHGAEERRERDEGKVPKDPLAKRERFLRCVEAFQRSHPSAFQHVATSSSCPPVLTPSFLAALSTLYASRHSPATSLHSHPHAHSHLPHLPTARVRGALSSALGSVLHPDRDRDSPSTAPSDADTPSHSEHERNPHRRSHQQQQQRRRSTLPHPLTALHLPFGSRTRGGRGEHAETLDLEGFVRAYVLGDDEGEADDGGGRGARARVRRRRRRARGAGRAGASVRGLWDPEEEDDRPRDEVVGGVGEGERSKEVRRDEGEAATDAESVYTARTGATVQQQQYQAAPASAPHAPSSSSPPAHGSTPASSSSVSTGPVKFGRGVLRGVKEVAGRAGRKLGDELGLGSAEAAGEGSDGRRTALRDEADEKEREGLGPPLVVVSASSRSPSPNSSVHPSLAFSAPLDPSASASRAATLSSRLSAALSLPSSAAPSPSHSRTQSPRGSTTSAATHRALPSLQTDVAPSSVSAHASPVSAGGTSSPGGAAKGRSQLSLGLSVPGDRRSARGGAPPMRRAVSETHPRKASLLLGGEGEGVDERAEPDEGRGALEESLLFGAEEGGSATDDEGPEGFTPLARARGDDSATEDDGDGDEGVYRRPSGLVVAPRVLTRRHSINLVDDAPEPVVWLSRRTLEVDMNLRATAWAFKVKQKKLEDMVAAMEAIQRAYDQALSSLAGPLAHKTAQLDALTATAAQLTTRLEAYSASSSPLSLLSTGTSRLQYAQAVLDDKLRDVVDFDRALDDKVRAGDGTLEVAVRELERDMGVMRKVLGVLESGSAWAWSK</sequence>
<dbReference type="InterPro" id="IPR038919">
    <property type="entry name" value="STB2/STB2"/>
</dbReference>
<dbReference type="OMA" id="DCITVER"/>
<feature type="region of interest" description="Disordered" evidence="1">
    <location>
        <begin position="558"/>
        <end position="629"/>
    </location>
</feature>
<feature type="compositionally biased region" description="Basic residues" evidence="1">
    <location>
        <begin position="587"/>
        <end position="603"/>
    </location>
</feature>
<dbReference type="PANTHER" id="PTHR31011:SF2">
    <property type="entry name" value="PROTEIN STB2-RELATED"/>
    <property type="match status" value="1"/>
</dbReference>
<dbReference type="Proteomes" id="UP000053890">
    <property type="component" value="Unassembled WGS sequence"/>
</dbReference>
<feature type="compositionally biased region" description="Low complexity" evidence="1">
    <location>
        <begin position="857"/>
        <end position="889"/>
    </location>
</feature>
<organism evidence="3 4">
    <name type="scientific">Rhodotorula graminis (strain WP1)</name>
    <dbReference type="NCBI Taxonomy" id="578459"/>
    <lineage>
        <taxon>Eukaryota</taxon>
        <taxon>Fungi</taxon>
        <taxon>Dikarya</taxon>
        <taxon>Basidiomycota</taxon>
        <taxon>Pucciniomycotina</taxon>
        <taxon>Microbotryomycetes</taxon>
        <taxon>Sporidiobolales</taxon>
        <taxon>Sporidiobolaceae</taxon>
        <taxon>Rhodotorula</taxon>
    </lineage>
</organism>
<feature type="compositionally biased region" description="Polar residues" evidence="1">
    <location>
        <begin position="726"/>
        <end position="736"/>
    </location>
</feature>
<reference evidence="3 4" key="1">
    <citation type="journal article" date="2015" name="Front. Microbiol.">
        <title>Genome sequence of the plant growth promoting endophytic yeast Rhodotorula graminis WP1.</title>
        <authorList>
            <person name="Firrincieli A."/>
            <person name="Otillar R."/>
            <person name="Salamov A."/>
            <person name="Schmutz J."/>
            <person name="Khan Z."/>
            <person name="Redman R.S."/>
            <person name="Fleck N.D."/>
            <person name="Lindquist E."/>
            <person name="Grigoriev I.V."/>
            <person name="Doty S.L."/>
        </authorList>
    </citation>
    <scope>NUCLEOTIDE SEQUENCE [LARGE SCALE GENOMIC DNA]</scope>
    <source>
        <strain evidence="3 4">WP1</strain>
    </source>
</reference>
<protein>
    <recommendedName>
        <fullName evidence="2">STB6-like N-terminal domain-containing protein</fullName>
    </recommendedName>
</protein>
<feature type="compositionally biased region" description="Basic residues" evidence="1">
    <location>
        <begin position="656"/>
        <end position="669"/>
    </location>
</feature>
<proteinExistence type="predicted"/>